<dbReference type="InterPro" id="IPR001296">
    <property type="entry name" value="Glyco_trans_1"/>
</dbReference>
<keyword evidence="3" id="KW-0808">Transferase</keyword>
<keyword evidence="10" id="KW-1185">Reference proteome</keyword>
<dbReference type="Pfam" id="PF00534">
    <property type="entry name" value="Glycos_transf_1"/>
    <property type="match status" value="1"/>
</dbReference>
<dbReference type="CDD" id="cd01635">
    <property type="entry name" value="Glycosyltransferase_GTB-type"/>
    <property type="match status" value="1"/>
</dbReference>
<dbReference type="AlphaFoldDB" id="A0AAE0S9N8"/>
<reference evidence="9" key="1">
    <citation type="journal article" date="2021" name="Genome Biol. Evol.">
        <title>A High-Quality Reference Genome for a Parasitic Bivalve with Doubly Uniparental Inheritance (Bivalvia: Unionida).</title>
        <authorList>
            <person name="Smith C.H."/>
        </authorList>
    </citation>
    <scope>NUCLEOTIDE SEQUENCE</scope>
    <source>
        <strain evidence="9">CHS0354</strain>
    </source>
</reference>
<evidence type="ECO:0000256" key="2">
    <source>
        <dbReference type="ARBA" id="ARBA00022676"/>
    </source>
</evidence>
<evidence type="ECO:0000259" key="7">
    <source>
        <dbReference type="Pfam" id="PF00534"/>
    </source>
</evidence>
<dbReference type="EMBL" id="JAEAOA010001201">
    <property type="protein sequence ID" value="KAK3587829.1"/>
    <property type="molecule type" value="Genomic_DNA"/>
</dbReference>
<accession>A0AAE0S9N8</accession>
<evidence type="ECO:0000313" key="10">
    <source>
        <dbReference type="Proteomes" id="UP001195483"/>
    </source>
</evidence>
<dbReference type="Proteomes" id="UP001195483">
    <property type="component" value="Unassembled WGS sequence"/>
</dbReference>
<dbReference type="InterPro" id="IPR051862">
    <property type="entry name" value="GT-like_domain_containing_1"/>
</dbReference>
<protein>
    <recommendedName>
        <fullName evidence="5">tRNA-queuosine alpha-mannosyltransferase</fullName>
        <ecNumber evidence="4">2.4.1.110</ecNumber>
    </recommendedName>
</protein>
<evidence type="ECO:0000313" key="9">
    <source>
        <dbReference type="EMBL" id="KAK3587829.1"/>
    </source>
</evidence>
<comment type="catalytic activity">
    <reaction evidence="6">
        <text>queuosine(34) in tRNA(Asp) + GDP-alpha-D-mannose = O-4''-alpha-D-mannosylqueuosine(34) in tRNA(Asp) + GDP + H(+)</text>
        <dbReference type="Rhea" id="RHEA:12885"/>
        <dbReference type="Rhea" id="RHEA-COMP:18572"/>
        <dbReference type="Rhea" id="RHEA-COMP:18581"/>
        <dbReference type="ChEBI" id="CHEBI:15378"/>
        <dbReference type="ChEBI" id="CHEBI:57527"/>
        <dbReference type="ChEBI" id="CHEBI:58189"/>
        <dbReference type="ChEBI" id="CHEBI:194431"/>
        <dbReference type="ChEBI" id="CHEBI:194442"/>
        <dbReference type="EC" id="2.4.1.110"/>
    </reaction>
    <physiologicalReaction direction="left-to-right" evidence="6">
        <dbReference type="Rhea" id="RHEA:12886"/>
    </physiologicalReaction>
</comment>
<comment type="caution">
    <text evidence="9">The sequence shown here is derived from an EMBL/GenBank/DDBJ whole genome shotgun (WGS) entry which is preliminary data.</text>
</comment>
<reference evidence="9" key="2">
    <citation type="journal article" date="2021" name="Genome Biol. Evol.">
        <title>Developing a high-quality reference genome for a parasitic bivalve with doubly uniparental inheritance (Bivalvia: Unionida).</title>
        <authorList>
            <person name="Smith C.H."/>
        </authorList>
    </citation>
    <scope>NUCLEOTIDE SEQUENCE</scope>
    <source>
        <strain evidence="9">CHS0354</strain>
        <tissue evidence="9">Mantle</tissue>
    </source>
</reference>
<dbReference type="PANTHER" id="PTHR13615">
    <property type="entry name" value="GLYCOSYLTRANSFERASE-LIKE 1"/>
    <property type="match status" value="1"/>
</dbReference>
<dbReference type="Pfam" id="PF12038">
    <property type="entry name" value="QTMAN_N"/>
    <property type="match status" value="1"/>
</dbReference>
<reference evidence="9" key="3">
    <citation type="submission" date="2023-05" db="EMBL/GenBank/DDBJ databases">
        <authorList>
            <person name="Smith C.H."/>
        </authorList>
    </citation>
    <scope>NUCLEOTIDE SEQUENCE</scope>
    <source>
        <strain evidence="9">CHS0354</strain>
        <tissue evidence="9">Mantle</tissue>
    </source>
</reference>
<dbReference type="Gene3D" id="3.40.50.2000">
    <property type="entry name" value="Glycogen Phosphorylase B"/>
    <property type="match status" value="1"/>
</dbReference>
<evidence type="ECO:0000256" key="4">
    <source>
        <dbReference type="ARBA" id="ARBA00044517"/>
    </source>
</evidence>
<evidence type="ECO:0000256" key="3">
    <source>
        <dbReference type="ARBA" id="ARBA00022679"/>
    </source>
</evidence>
<evidence type="ECO:0000259" key="8">
    <source>
        <dbReference type="Pfam" id="PF12038"/>
    </source>
</evidence>
<keyword evidence="2" id="KW-0328">Glycosyltransferase</keyword>
<comment type="similarity">
    <text evidence="1">Belongs to the glycosyltransferase group 1 family. Glycosyltransferase 4 subfamily.</text>
</comment>
<organism evidence="9 10">
    <name type="scientific">Potamilus streckersoni</name>
    <dbReference type="NCBI Taxonomy" id="2493646"/>
    <lineage>
        <taxon>Eukaryota</taxon>
        <taxon>Metazoa</taxon>
        <taxon>Spiralia</taxon>
        <taxon>Lophotrochozoa</taxon>
        <taxon>Mollusca</taxon>
        <taxon>Bivalvia</taxon>
        <taxon>Autobranchia</taxon>
        <taxon>Heteroconchia</taxon>
        <taxon>Palaeoheterodonta</taxon>
        <taxon>Unionida</taxon>
        <taxon>Unionoidea</taxon>
        <taxon>Unionidae</taxon>
        <taxon>Ambleminae</taxon>
        <taxon>Lampsilini</taxon>
        <taxon>Potamilus</taxon>
    </lineage>
</organism>
<feature type="domain" description="tRNA-queuosine alpha-mannosyltransferase N-terminal" evidence="8">
    <location>
        <begin position="6"/>
        <end position="170"/>
    </location>
</feature>
<name>A0AAE0S9N8_9BIVA</name>
<proteinExistence type="inferred from homology"/>
<evidence type="ECO:0000256" key="5">
    <source>
        <dbReference type="ARBA" id="ARBA00044539"/>
    </source>
</evidence>
<gene>
    <name evidence="9" type="ORF">CHS0354_019696</name>
</gene>
<dbReference type="EC" id="2.4.1.110" evidence="4"/>
<dbReference type="SUPFAM" id="SSF53756">
    <property type="entry name" value="UDP-Glycosyltransferase/glycogen phosphorylase"/>
    <property type="match status" value="1"/>
</dbReference>
<feature type="domain" description="Glycosyl transferase family 1" evidence="7">
    <location>
        <begin position="463"/>
        <end position="581"/>
    </location>
</feature>
<dbReference type="InterPro" id="IPR022701">
    <property type="entry name" value="QTMAN_N"/>
</dbReference>
<dbReference type="PANTHER" id="PTHR13615:SF3">
    <property type="entry name" value="GLYCOSYLTRANSFERASE-LIKE DOMAIN-CONTAINING PROTEIN 1"/>
    <property type="match status" value="1"/>
</dbReference>
<dbReference type="GO" id="GO:0016438">
    <property type="term" value="F:tRNA-queuosine(34) beta-mannosyltransferase activity"/>
    <property type="evidence" value="ECO:0007669"/>
    <property type="project" value="UniProtKB-EC"/>
</dbReference>
<sequence length="632" mass="73698">MSKENNILLLDPFYAGSHKQLSDLLYMNIVGCERFVLSGKKWHWRARTAALVFSQMIPKRDYRVLFTSSVLNLSELVALRPDLSRLKKIVYFHENQLVYPVRKHQDRDFQYGYNQILTCLVADVIVFNSQYNIESFLSSINSFLKLMPDYRPKGLANTFRPKCQVISFPLEISEYATCFDDSFRTDVSLSEIKNSVDAYTTNICDQEGWDTVAIQTSLQCSCYNSCTLSRNMEGESVFDRTCYPDIDLNRTCNPDTYIDRTCHPDKDIDRTCSPDTDINRTCPPDIYINRTCHPDIDINRTCHPDTDINRTCPPDIYINRTCPPDIYINRTCPPDIDINRTCHPDTDINRTCHPDTDINRTCHPDIDINMTCHPDTDINTKECLAAINMKFDDGSYVKQDYSDDPICNTLTCHKDSTESCWDGSNNCRIEKRSYTKERNFENCDTPAIPPCLSPPGKGSFMNSFHIVWPHRWEHDKDPETFFKVMFQLHDEGLDFHLSVIGEQYSVVPAIFEEARQKLSAQIRTWGYQEKKPDYYRVLEQADCVVSTALHEFFGVAMLEAVYFKCYPLCPNRLVYPEIFPETYLYNTPNQLYKRLREFCRRPHLARSHNIQVDVEKYMWKTLRSEFENLLCK</sequence>
<evidence type="ECO:0000256" key="6">
    <source>
        <dbReference type="ARBA" id="ARBA00048439"/>
    </source>
</evidence>
<evidence type="ECO:0000256" key="1">
    <source>
        <dbReference type="ARBA" id="ARBA00009481"/>
    </source>
</evidence>